<organism evidence="2 3">
    <name type="scientific">Wocania arenilitoris</name>
    <dbReference type="NCBI Taxonomy" id="2044858"/>
    <lineage>
        <taxon>Bacteria</taxon>
        <taxon>Pseudomonadati</taxon>
        <taxon>Bacteroidota</taxon>
        <taxon>Flavobacteriia</taxon>
        <taxon>Flavobacteriales</taxon>
        <taxon>Flavobacteriaceae</taxon>
        <taxon>Wocania</taxon>
    </lineage>
</organism>
<evidence type="ECO:0000313" key="2">
    <source>
        <dbReference type="EMBL" id="MCF7569674.1"/>
    </source>
</evidence>
<dbReference type="PANTHER" id="PTHR43798">
    <property type="entry name" value="MONOACYLGLYCEROL LIPASE"/>
    <property type="match status" value="1"/>
</dbReference>
<dbReference type="RefSeq" id="WP_237241000.1">
    <property type="nucleotide sequence ID" value="NZ_JAKKDU010000031.1"/>
</dbReference>
<reference evidence="2" key="1">
    <citation type="submission" date="2022-01" db="EMBL/GenBank/DDBJ databases">
        <title>Draft genome sequence of Sabulilitoribacter arenilitoris KCTC 52401.</title>
        <authorList>
            <person name="Oh J.-S."/>
        </authorList>
    </citation>
    <scope>NUCLEOTIDE SEQUENCE</scope>
    <source>
        <strain evidence="2">HMF6543</strain>
    </source>
</reference>
<dbReference type="Pfam" id="PF00561">
    <property type="entry name" value="Abhydrolase_1"/>
    <property type="match status" value="1"/>
</dbReference>
<dbReference type="InterPro" id="IPR050266">
    <property type="entry name" value="AB_hydrolase_sf"/>
</dbReference>
<evidence type="ECO:0000313" key="3">
    <source>
        <dbReference type="Proteomes" id="UP001199795"/>
    </source>
</evidence>
<accession>A0AAE3ESU9</accession>
<dbReference type="PANTHER" id="PTHR43798:SF33">
    <property type="entry name" value="HYDROLASE, PUTATIVE (AFU_ORTHOLOGUE AFUA_2G14860)-RELATED"/>
    <property type="match status" value="1"/>
</dbReference>
<comment type="caution">
    <text evidence="2">The sequence shown here is derived from an EMBL/GenBank/DDBJ whole genome shotgun (WGS) entry which is preliminary data.</text>
</comment>
<feature type="domain" description="AB hydrolase-1" evidence="1">
    <location>
        <begin position="134"/>
        <end position="263"/>
    </location>
</feature>
<dbReference type="GO" id="GO:0016787">
    <property type="term" value="F:hydrolase activity"/>
    <property type="evidence" value="ECO:0007669"/>
    <property type="project" value="UniProtKB-KW"/>
</dbReference>
<dbReference type="Proteomes" id="UP001199795">
    <property type="component" value="Unassembled WGS sequence"/>
</dbReference>
<gene>
    <name evidence="2" type="ORF">L3X37_15105</name>
</gene>
<protein>
    <submittedName>
        <fullName evidence="2">Alpha/beta fold hydrolase</fullName>
    </submittedName>
</protein>
<keyword evidence="2" id="KW-0378">Hydrolase</keyword>
<dbReference type="InterPro" id="IPR000073">
    <property type="entry name" value="AB_hydrolase_1"/>
</dbReference>
<dbReference type="GO" id="GO:0016020">
    <property type="term" value="C:membrane"/>
    <property type="evidence" value="ECO:0007669"/>
    <property type="project" value="TreeGrafter"/>
</dbReference>
<dbReference type="Gene3D" id="3.40.50.1820">
    <property type="entry name" value="alpha/beta hydrolase"/>
    <property type="match status" value="1"/>
</dbReference>
<keyword evidence="3" id="KW-1185">Reference proteome</keyword>
<dbReference type="EMBL" id="JAKKDU010000031">
    <property type="protein sequence ID" value="MCF7569674.1"/>
    <property type="molecule type" value="Genomic_DNA"/>
</dbReference>
<dbReference type="AlphaFoldDB" id="A0AAE3ESU9"/>
<name>A0AAE3ESU9_9FLAO</name>
<sequence>MKLPVGYHKFHKNKFLNYQLNRWYSLGYARKENIQTIGSKIKTFDDYINEFQKASEDAIQENRLKNAATYLRASEFLIEPNDVTKIPIYKKFIELFDKVFEDQNFERHKVPYNGSFLSAIKLPSKTKEVKGTIIGIPGFDAFIEEFYCIWNYFTENGYDFIAFEGPGQGGSRRLYDQYFDHDYEKPTKAILDYFELNEVTALGVSMGGYWIMRAAAFEKRIKRVIAMPPLYDWLEMTNSFNQKLAKWFLTKRRLTNFFIRLKMNVGTIKHTINNALFIQNKSDPFDAVEWMMGMNKEHIHSHLIDQDVLLLTGENDAFQPVGLLKKQKEALTKAASVSERIFTKSEQADQHCQMGNLGIALEEMLNWINKKST</sequence>
<proteinExistence type="predicted"/>
<evidence type="ECO:0000259" key="1">
    <source>
        <dbReference type="Pfam" id="PF00561"/>
    </source>
</evidence>
<dbReference type="InterPro" id="IPR029058">
    <property type="entry name" value="AB_hydrolase_fold"/>
</dbReference>
<dbReference type="SUPFAM" id="SSF53474">
    <property type="entry name" value="alpha/beta-Hydrolases"/>
    <property type="match status" value="1"/>
</dbReference>